<accession>A0ABW5IR29</accession>
<sequence>MTKNMGTTDRIVRSALAAGAAALIATKTVKGPAAIALGGLATIFVLTSSVGHCPAYDVADIDTLEY</sequence>
<dbReference type="RefSeq" id="WP_377512304.1">
    <property type="nucleotide sequence ID" value="NZ_JBHULU010000037.1"/>
</dbReference>
<evidence type="ECO:0000259" key="1">
    <source>
        <dbReference type="Pfam" id="PF11127"/>
    </source>
</evidence>
<dbReference type="Pfam" id="PF11127">
    <property type="entry name" value="YgaP-like_TM"/>
    <property type="match status" value="1"/>
</dbReference>
<feature type="domain" description="Inner membrane protein YgaP-like transmembrane" evidence="1">
    <location>
        <begin position="1"/>
        <end position="63"/>
    </location>
</feature>
<proteinExistence type="predicted"/>
<evidence type="ECO:0000313" key="3">
    <source>
        <dbReference type="Proteomes" id="UP001597544"/>
    </source>
</evidence>
<dbReference type="Proteomes" id="UP001597544">
    <property type="component" value="Unassembled WGS sequence"/>
</dbReference>
<gene>
    <name evidence="2" type="ORF">ACFSRY_19770</name>
</gene>
<dbReference type="InterPro" id="IPR021309">
    <property type="entry name" value="YgaP-like_TM"/>
</dbReference>
<evidence type="ECO:0000313" key="2">
    <source>
        <dbReference type="EMBL" id="MFD2516119.1"/>
    </source>
</evidence>
<dbReference type="EMBL" id="JBHULU010000037">
    <property type="protein sequence ID" value="MFD2516119.1"/>
    <property type="molecule type" value="Genomic_DNA"/>
</dbReference>
<keyword evidence="3" id="KW-1185">Reference proteome</keyword>
<comment type="caution">
    <text evidence="2">The sequence shown here is derived from an EMBL/GenBank/DDBJ whole genome shotgun (WGS) entry which is preliminary data.</text>
</comment>
<protein>
    <submittedName>
        <fullName evidence="2">DUF2892 domain-containing protein</fullName>
    </submittedName>
</protein>
<name>A0ABW5IR29_9BACT</name>
<reference evidence="3" key="1">
    <citation type="journal article" date="2019" name="Int. J. Syst. Evol. Microbiol.">
        <title>The Global Catalogue of Microorganisms (GCM) 10K type strain sequencing project: providing services to taxonomists for standard genome sequencing and annotation.</title>
        <authorList>
            <consortium name="The Broad Institute Genomics Platform"/>
            <consortium name="The Broad Institute Genome Sequencing Center for Infectious Disease"/>
            <person name="Wu L."/>
            <person name="Ma J."/>
        </authorList>
    </citation>
    <scope>NUCLEOTIDE SEQUENCE [LARGE SCALE GENOMIC DNA]</scope>
    <source>
        <strain evidence="3">KCTC 42498</strain>
    </source>
</reference>
<organism evidence="2 3">
    <name type="scientific">Pontibacter locisalis</name>
    <dbReference type="NCBI Taxonomy" id="1719035"/>
    <lineage>
        <taxon>Bacteria</taxon>
        <taxon>Pseudomonadati</taxon>
        <taxon>Bacteroidota</taxon>
        <taxon>Cytophagia</taxon>
        <taxon>Cytophagales</taxon>
        <taxon>Hymenobacteraceae</taxon>
        <taxon>Pontibacter</taxon>
    </lineage>
</organism>